<dbReference type="eggNOG" id="COG0784">
    <property type="taxonomic scope" value="Bacteria"/>
</dbReference>
<evidence type="ECO:0000256" key="4">
    <source>
        <dbReference type="ARBA" id="ARBA00022679"/>
    </source>
</evidence>
<dbReference type="InterPro" id="IPR000014">
    <property type="entry name" value="PAS"/>
</dbReference>
<evidence type="ECO:0000259" key="11">
    <source>
        <dbReference type="PROSITE" id="PS50110"/>
    </source>
</evidence>
<evidence type="ECO:0000256" key="2">
    <source>
        <dbReference type="ARBA" id="ARBA00012438"/>
    </source>
</evidence>
<dbReference type="Pfam" id="PF02518">
    <property type="entry name" value="HATPase_c"/>
    <property type="match status" value="1"/>
</dbReference>
<dbReference type="KEGG" id="ote:Oter_0849"/>
<dbReference type="Proteomes" id="UP000007013">
    <property type="component" value="Chromosome"/>
</dbReference>
<dbReference type="InterPro" id="IPR001789">
    <property type="entry name" value="Sig_transdc_resp-reg_receiver"/>
</dbReference>
<dbReference type="PANTHER" id="PTHR43065">
    <property type="entry name" value="SENSOR HISTIDINE KINASE"/>
    <property type="match status" value="1"/>
</dbReference>
<dbReference type="CDD" id="cd00130">
    <property type="entry name" value="PAS"/>
    <property type="match status" value="1"/>
</dbReference>
<evidence type="ECO:0000313" key="14">
    <source>
        <dbReference type="Proteomes" id="UP000007013"/>
    </source>
</evidence>
<evidence type="ECO:0000256" key="9">
    <source>
        <dbReference type="PROSITE-ProRule" id="PRU00169"/>
    </source>
</evidence>
<keyword evidence="4" id="KW-0808">Transferase</keyword>
<dbReference type="PANTHER" id="PTHR43065:SF46">
    <property type="entry name" value="C4-DICARBOXYLATE TRANSPORT SENSOR PROTEIN DCTB"/>
    <property type="match status" value="1"/>
</dbReference>
<keyword evidence="14" id="KW-1185">Reference proteome</keyword>
<dbReference type="PROSITE" id="PS50109">
    <property type="entry name" value="HIS_KIN"/>
    <property type="match status" value="1"/>
</dbReference>
<proteinExistence type="predicted"/>
<evidence type="ECO:0000313" key="13">
    <source>
        <dbReference type="EMBL" id="ACB74137.1"/>
    </source>
</evidence>
<dbReference type="SMART" id="SM00091">
    <property type="entry name" value="PAS"/>
    <property type="match status" value="1"/>
</dbReference>
<dbReference type="EC" id="2.7.13.3" evidence="2"/>
<dbReference type="InterPro" id="IPR003661">
    <property type="entry name" value="HisK_dim/P_dom"/>
</dbReference>
<dbReference type="HOGENOM" id="CLU_000445_114_51_0"/>
<dbReference type="GO" id="GO:0005524">
    <property type="term" value="F:ATP binding"/>
    <property type="evidence" value="ECO:0007669"/>
    <property type="project" value="UniProtKB-KW"/>
</dbReference>
<dbReference type="InterPro" id="IPR004358">
    <property type="entry name" value="Sig_transdc_His_kin-like_C"/>
</dbReference>
<comment type="caution">
    <text evidence="9">Lacks conserved residue(s) required for the propagation of feature annotation.</text>
</comment>
<dbReference type="RefSeq" id="WP_012373675.1">
    <property type="nucleotide sequence ID" value="NC_010571.1"/>
</dbReference>
<dbReference type="InterPro" id="IPR000700">
    <property type="entry name" value="PAS-assoc_C"/>
</dbReference>
<name>B1ZVP0_OPITP</name>
<evidence type="ECO:0000259" key="12">
    <source>
        <dbReference type="PROSITE" id="PS50113"/>
    </source>
</evidence>
<evidence type="ECO:0000256" key="7">
    <source>
        <dbReference type="ARBA" id="ARBA00022840"/>
    </source>
</evidence>
<dbReference type="InterPro" id="IPR035965">
    <property type="entry name" value="PAS-like_dom_sf"/>
</dbReference>
<dbReference type="Pfam" id="PF00512">
    <property type="entry name" value="HisKA"/>
    <property type="match status" value="1"/>
</dbReference>
<keyword evidence="5" id="KW-0547">Nucleotide-binding</keyword>
<dbReference type="GO" id="GO:0000155">
    <property type="term" value="F:phosphorelay sensor kinase activity"/>
    <property type="evidence" value="ECO:0007669"/>
    <property type="project" value="InterPro"/>
</dbReference>
<dbReference type="InterPro" id="IPR036890">
    <property type="entry name" value="HATPase_C_sf"/>
</dbReference>
<dbReference type="Gene3D" id="3.30.450.20">
    <property type="entry name" value="PAS domain"/>
    <property type="match status" value="1"/>
</dbReference>
<dbReference type="OrthoDB" id="9764522at2"/>
<dbReference type="SUPFAM" id="SSF55874">
    <property type="entry name" value="ATPase domain of HSP90 chaperone/DNA topoisomerase II/histidine kinase"/>
    <property type="match status" value="1"/>
</dbReference>
<dbReference type="SUPFAM" id="SSF55785">
    <property type="entry name" value="PYP-like sensor domain (PAS domain)"/>
    <property type="match status" value="1"/>
</dbReference>
<dbReference type="eggNOG" id="COG4191">
    <property type="taxonomic scope" value="Bacteria"/>
</dbReference>
<feature type="domain" description="Histidine kinase" evidence="10">
    <location>
        <begin position="159"/>
        <end position="382"/>
    </location>
</feature>
<dbReference type="Pfam" id="PF13426">
    <property type="entry name" value="PAS_9"/>
    <property type="match status" value="1"/>
</dbReference>
<dbReference type="InterPro" id="IPR005467">
    <property type="entry name" value="His_kinase_dom"/>
</dbReference>
<dbReference type="STRING" id="452637.Oter_0849"/>
<evidence type="ECO:0000256" key="1">
    <source>
        <dbReference type="ARBA" id="ARBA00000085"/>
    </source>
</evidence>
<dbReference type="EMBL" id="CP001032">
    <property type="protein sequence ID" value="ACB74137.1"/>
    <property type="molecule type" value="Genomic_DNA"/>
</dbReference>
<dbReference type="SUPFAM" id="SSF52172">
    <property type="entry name" value="CheY-like"/>
    <property type="match status" value="1"/>
</dbReference>
<dbReference type="Gene3D" id="3.40.50.2300">
    <property type="match status" value="1"/>
</dbReference>
<dbReference type="Gene3D" id="1.10.287.130">
    <property type="match status" value="1"/>
</dbReference>
<dbReference type="InterPro" id="IPR001610">
    <property type="entry name" value="PAC"/>
</dbReference>
<evidence type="ECO:0000259" key="10">
    <source>
        <dbReference type="PROSITE" id="PS50109"/>
    </source>
</evidence>
<accession>B1ZVP0</accession>
<gene>
    <name evidence="13" type="ordered locus">Oter_0849</name>
</gene>
<dbReference type="SMART" id="SM00086">
    <property type="entry name" value="PAC"/>
    <property type="match status" value="1"/>
</dbReference>
<dbReference type="PROSITE" id="PS50113">
    <property type="entry name" value="PAC"/>
    <property type="match status" value="1"/>
</dbReference>
<reference evidence="13 14" key="1">
    <citation type="journal article" date="2011" name="J. Bacteriol.">
        <title>Genome sequence of the verrucomicrobium Opitutus terrae PB90-1, an abundant inhabitant of rice paddy soil ecosystems.</title>
        <authorList>
            <person name="van Passel M.W."/>
            <person name="Kant R."/>
            <person name="Palva A."/>
            <person name="Copeland A."/>
            <person name="Lucas S."/>
            <person name="Lapidus A."/>
            <person name="Glavina del Rio T."/>
            <person name="Pitluck S."/>
            <person name="Goltsman E."/>
            <person name="Clum A."/>
            <person name="Sun H."/>
            <person name="Schmutz J."/>
            <person name="Larimer F.W."/>
            <person name="Land M.L."/>
            <person name="Hauser L."/>
            <person name="Kyrpides N."/>
            <person name="Mikhailova N."/>
            <person name="Richardson P.P."/>
            <person name="Janssen P.H."/>
            <person name="de Vos W.M."/>
            <person name="Smidt H."/>
        </authorList>
    </citation>
    <scope>NUCLEOTIDE SEQUENCE [LARGE SCALE GENOMIC DNA]</scope>
    <source>
        <strain evidence="14">DSM 11246 / JCM 15787 / PB90-1</strain>
    </source>
</reference>
<dbReference type="SMART" id="SM00388">
    <property type="entry name" value="HisKA"/>
    <property type="match status" value="1"/>
</dbReference>
<dbReference type="PROSITE" id="PS50110">
    <property type="entry name" value="RESPONSE_REGULATORY"/>
    <property type="match status" value="1"/>
</dbReference>
<evidence type="ECO:0000256" key="5">
    <source>
        <dbReference type="ARBA" id="ARBA00022741"/>
    </source>
</evidence>
<feature type="domain" description="PAC" evidence="12">
    <location>
        <begin position="94"/>
        <end position="146"/>
    </location>
</feature>
<keyword evidence="7" id="KW-0067">ATP-binding</keyword>
<dbReference type="InterPro" id="IPR011006">
    <property type="entry name" value="CheY-like_superfamily"/>
</dbReference>
<dbReference type="AlphaFoldDB" id="B1ZVP0"/>
<dbReference type="SMART" id="SM00387">
    <property type="entry name" value="HATPase_c"/>
    <property type="match status" value="1"/>
</dbReference>
<dbReference type="InterPro" id="IPR003594">
    <property type="entry name" value="HATPase_dom"/>
</dbReference>
<dbReference type="SUPFAM" id="SSF47384">
    <property type="entry name" value="Homodimeric domain of signal transducing histidine kinase"/>
    <property type="match status" value="1"/>
</dbReference>
<dbReference type="PRINTS" id="PR00344">
    <property type="entry name" value="BCTRLSENSOR"/>
</dbReference>
<sequence length="518" mass="56894">MKTARRKRAPAAKPVPQALLAAALAAQTDGVVLSRICAPPVRLKILFANDAFCTMTGRTRAELGEHPQWMLHVDGSDFDQVERWFRRAKAGRGCAGEGYLLHKDGSTFYAAWQFSAVFDRRGRPSHLIATYRDTTEKRRLQESLVQTQRLEAVGRLAGGVAHDFNNLLSVINGYCEMLAAQVSDRPQALREVSEIHRAGLRAAGLTRQLLAFGRRQPMDPRVINLNRLVQEHAQIMSRLIGNAGQLELELAENIGRVRADPSQFQQVLLNLVINARDALRDRGRITISTSNREIKPGLNRRSSDTPPGRYVCLTVTDNGTGIDAETQKHLFEPFFTTKPEGKGTGLGLALVYGVVQQSGGTIQVRSALLAGSTFEILLPEVREAEDDTAPAKATPLPATRGHETLLLVEEDELVRKMIAGMLNADGYRVLAVRDTAEALTASRAAERPVQLLIASPDADGQALAHELHARSSALRMLCVGTFDTLRPVGWLEAKRQATIEKPFALSEVLRHVRALLDA</sequence>
<dbReference type="Gene3D" id="3.30.565.10">
    <property type="entry name" value="Histidine kinase-like ATPase, C-terminal domain"/>
    <property type="match status" value="1"/>
</dbReference>
<keyword evidence="6 13" id="KW-0418">Kinase</keyword>
<dbReference type="InterPro" id="IPR036097">
    <property type="entry name" value="HisK_dim/P_sf"/>
</dbReference>
<dbReference type="NCBIfam" id="TIGR00229">
    <property type="entry name" value="sensory_box"/>
    <property type="match status" value="1"/>
</dbReference>
<dbReference type="CDD" id="cd00082">
    <property type="entry name" value="HisKA"/>
    <property type="match status" value="1"/>
</dbReference>
<keyword evidence="8" id="KW-0902">Two-component regulatory system</keyword>
<organism evidence="13 14">
    <name type="scientific">Opitutus terrae (strain DSM 11246 / JCM 15787 / PB90-1)</name>
    <dbReference type="NCBI Taxonomy" id="452637"/>
    <lineage>
        <taxon>Bacteria</taxon>
        <taxon>Pseudomonadati</taxon>
        <taxon>Verrucomicrobiota</taxon>
        <taxon>Opitutia</taxon>
        <taxon>Opitutales</taxon>
        <taxon>Opitutaceae</taxon>
        <taxon>Opitutus</taxon>
    </lineage>
</organism>
<evidence type="ECO:0000256" key="8">
    <source>
        <dbReference type="ARBA" id="ARBA00023012"/>
    </source>
</evidence>
<evidence type="ECO:0000256" key="3">
    <source>
        <dbReference type="ARBA" id="ARBA00022553"/>
    </source>
</evidence>
<comment type="catalytic activity">
    <reaction evidence="1">
        <text>ATP + protein L-histidine = ADP + protein N-phospho-L-histidine.</text>
        <dbReference type="EC" id="2.7.13.3"/>
    </reaction>
</comment>
<protein>
    <recommendedName>
        <fullName evidence="2">histidine kinase</fullName>
        <ecNumber evidence="2">2.7.13.3</ecNumber>
    </recommendedName>
</protein>
<evidence type="ECO:0000256" key="6">
    <source>
        <dbReference type="ARBA" id="ARBA00022777"/>
    </source>
</evidence>
<keyword evidence="3" id="KW-0597">Phosphoprotein</keyword>
<feature type="domain" description="Response regulatory" evidence="11">
    <location>
        <begin position="404"/>
        <end position="516"/>
    </location>
</feature>